<dbReference type="Proteomes" id="UP000428260">
    <property type="component" value="Chromosome"/>
</dbReference>
<sequence length="337" mass="39244">MNKYLRINHDSEIPKYKQVVNIIISDIESGIFKKGQRVPSINETSEDLLLSRDTVEKAYVFLKKKGILSSVRGKGYYVNQVSVFKKLKVALILNKLSNYKRSIYYSLIETLGTKASVDVFIYNYDLSQFEDIINDQISSYDYFIILPHFKSDNQQAINIIKKIQKEKVLLIDRNMESLKEYPVVYQEYEKDIQSALGNGIDLIRKYKKINLVFPSNQYYSRYIVRGFQIFCQVNDLPFSIIEEFSDNNVKKDEAFVLVSDEDLYQFIKVCKSNFWKLGHDVGVVAYNDNSVKEILEDGITTISTNHDEMGRIAAEMIVSKNFYRIKSPFTFIKRNSL</sequence>
<dbReference type="PROSITE" id="PS50949">
    <property type="entry name" value="HTH_GNTR"/>
    <property type="match status" value="1"/>
</dbReference>
<evidence type="ECO:0000256" key="3">
    <source>
        <dbReference type="ARBA" id="ARBA00023163"/>
    </source>
</evidence>
<evidence type="ECO:0000256" key="2">
    <source>
        <dbReference type="ARBA" id="ARBA00023125"/>
    </source>
</evidence>
<proteinExistence type="predicted"/>
<keyword evidence="3" id="KW-0804">Transcription</keyword>
<dbReference type="PANTHER" id="PTHR38445:SF10">
    <property type="entry name" value="GNTR-FAMILY TRANSCRIPTIONAL REGULATOR"/>
    <property type="match status" value="1"/>
</dbReference>
<dbReference type="InterPro" id="IPR036390">
    <property type="entry name" value="WH_DNA-bd_sf"/>
</dbReference>
<dbReference type="Pfam" id="PF13377">
    <property type="entry name" value="Peripla_BP_3"/>
    <property type="match status" value="1"/>
</dbReference>
<keyword evidence="2" id="KW-0238">DNA-binding</keyword>
<dbReference type="GO" id="GO:0003677">
    <property type="term" value="F:DNA binding"/>
    <property type="evidence" value="ECO:0007669"/>
    <property type="project" value="UniProtKB-KW"/>
</dbReference>
<dbReference type="Gene3D" id="3.40.50.2300">
    <property type="match status" value="2"/>
</dbReference>
<dbReference type="SMART" id="SM00345">
    <property type="entry name" value="HTH_GNTR"/>
    <property type="match status" value="1"/>
</dbReference>
<dbReference type="Pfam" id="PF00392">
    <property type="entry name" value="GntR"/>
    <property type="match status" value="1"/>
</dbReference>
<dbReference type="RefSeq" id="WP_158870657.1">
    <property type="nucleotide sequence ID" value="NZ_CP046401.1"/>
</dbReference>
<reference evidence="5 6" key="1">
    <citation type="submission" date="2019-11" db="EMBL/GenBank/DDBJ databases">
        <authorList>
            <person name="Zheng R.K."/>
            <person name="Sun C.M."/>
        </authorList>
    </citation>
    <scope>NUCLEOTIDE SEQUENCE [LARGE SCALE GENOMIC DNA]</scope>
    <source>
        <strain evidence="5 6">WC007</strain>
    </source>
</reference>
<dbReference type="InterPro" id="IPR046335">
    <property type="entry name" value="LacI/GalR-like_sensor"/>
</dbReference>
<name>A0A6I6JWY2_9BACT</name>
<feature type="domain" description="HTH gntR-type" evidence="4">
    <location>
        <begin position="13"/>
        <end position="81"/>
    </location>
</feature>
<keyword evidence="1" id="KW-0805">Transcription regulation</keyword>
<dbReference type="AlphaFoldDB" id="A0A6I6JWY2"/>
<dbReference type="CDD" id="cd07377">
    <property type="entry name" value="WHTH_GntR"/>
    <property type="match status" value="1"/>
</dbReference>
<dbReference type="InterPro" id="IPR000524">
    <property type="entry name" value="Tscrpt_reg_HTH_GntR"/>
</dbReference>
<keyword evidence="6" id="KW-1185">Reference proteome</keyword>
<evidence type="ECO:0000256" key="1">
    <source>
        <dbReference type="ARBA" id="ARBA00023015"/>
    </source>
</evidence>
<evidence type="ECO:0000259" key="4">
    <source>
        <dbReference type="PROSITE" id="PS50949"/>
    </source>
</evidence>
<dbReference type="EMBL" id="CP046401">
    <property type="protein sequence ID" value="QGY47111.1"/>
    <property type="molecule type" value="Genomic_DNA"/>
</dbReference>
<dbReference type="KEGG" id="mcos:GM418_26645"/>
<dbReference type="GO" id="GO:0003700">
    <property type="term" value="F:DNA-binding transcription factor activity"/>
    <property type="evidence" value="ECO:0007669"/>
    <property type="project" value="InterPro"/>
</dbReference>
<gene>
    <name evidence="5" type="ORF">GM418_26645</name>
</gene>
<evidence type="ECO:0000313" key="6">
    <source>
        <dbReference type="Proteomes" id="UP000428260"/>
    </source>
</evidence>
<dbReference type="InterPro" id="IPR028082">
    <property type="entry name" value="Peripla_BP_I"/>
</dbReference>
<dbReference type="Gene3D" id="1.10.10.10">
    <property type="entry name" value="Winged helix-like DNA-binding domain superfamily/Winged helix DNA-binding domain"/>
    <property type="match status" value="1"/>
</dbReference>
<organism evidence="5 6">
    <name type="scientific">Maribellus comscasis</name>
    <dbReference type="NCBI Taxonomy" id="2681766"/>
    <lineage>
        <taxon>Bacteria</taxon>
        <taxon>Pseudomonadati</taxon>
        <taxon>Bacteroidota</taxon>
        <taxon>Bacteroidia</taxon>
        <taxon>Marinilabiliales</taxon>
        <taxon>Prolixibacteraceae</taxon>
        <taxon>Maribellus</taxon>
    </lineage>
</organism>
<dbReference type="SUPFAM" id="SSF53822">
    <property type="entry name" value="Periplasmic binding protein-like I"/>
    <property type="match status" value="1"/>
</dbReference>
<dbReference type="PANTHER" id="PTHR38445">
    <property type="entry name" value="HTH-TYPE TRANSCRIPTIONAL REPRESSOR YTRA"/>
    <property type="match status" value="1"/>
</dbReference>
<evidence type="ECO:0000313" key="5">
    <source>
        <dbReference type="EMBL" id="QGY47111.1"/>
    </source>
</evidence>
<accession>A0A6I6JWY2</accession>
<protein>
    <submittedName>
        <fullName evidence="5">GntR family transcriptional regulator</fullName>
    </submittedName>
</protein>
<dbReference type="SUPFAM" id="SSF46785">
    <property type="entry name" value="Winged helix' DNA-binding domain"/>
    <property type="match status" value="1"/>
</dbReference>
<dbReference type="InterPro" id="IPR036388">
    <property type="entry name" value="WH-like_DNA-bd_sf"/>
</dbReference>